<dbReference type="AlphaFoldDB" id="A0A316ZFY3"/>
<keyword evidence="3" id="KW-1185">Reference proteome</keyword>
<accession>A0A316ZFY3</accession>
<sequence length="243" mass="27080">MTPVTPATPATPAARATAPTNVEADDTFEEIDMKSAPMVELVEFIVTISAAVLKSIQRLEVKTAGKTTMDVEEMIETVMENPKWQIKCLDLMNDINRDSPRWVSLELRVALARGVAPLLMMEPKKSDDEIVRVMNGFISLLKHQPAGCGFDKDKYFYDYVDGEIARVASAAPKTSATPPNKPEKEWYFDAYGLEASAGAADDESSEEEEQDAADDSEMAADIAEWRKKVDEMILLRKLDWTHM</sequence>
<gene>
    <name evidence="2" type="ORF">FA09DRAFT_358894</name>
</gene>
<feature type="region of interest" description="Disordered" evidence="1">
    <location>
        <begin position="196"/>
        <end position="219"/>
    </location>
</feature>
<dbReference type="Proteomes" id="UP000245946">
    <property type="component" value="Unassembled WGS sequence"/>
</dbReference>
<dbReference type="GeneID" id="37272566"/>
<feature type="region of interest" description="Disordered" evidence="1">
    <location>
        <begin position="1"/>
        <end position="20"/>
    </location>
</feature>
<feature type="compositionally biased region" description="Acidic residues" evidence="1">
    <location>
        <begin position="200"/>
        <end position="218"/>
    </location>
</feature>
<proteinExistence type="predicted"/>
<dbReference type="RefSeq" id="XP_025600425.1">
    <property type="nucleotide sequence ID" value="XM_025745022.1"/>
</dbReference>
<reference evidence="2 3" key="1">
    <citation type="journal article" date="2018" name="Mol. Biol. Evol.">
        <title>Broad Genomic Sampling Reveals a Smut Pathogenic Ancestry of the Fungal Clade Ustilaginomycotina.</title>
        <authorList>
            <person name="Kijpornyongpan T."/>
            <person name="Mondo S.J."/>
            <person name="Barry K."/>
            <person name="Sandor L."/>
            <person name="Lee J."/>
            <person name="Lipzen A."/>
            <person name="Pangilinan J."/>
            <person name="LaButti K."/>
            <person name="Hainaut M."/>
            <person name="Henrissat B."/>
            <person name="Grigoriev I.V."/>
            <person name="Spatafora J.W."/>
            <person name="Aime M.C."/>
        </authorList>
    </citation>
    <scope>NUCLEOTIDE SEQUENCE [LARGE SCALE GENOMIC DNA]</scope>
    <source>
        <strain evidence="2 3">MCA 4186</strain>
    </source>
</reference>
<evidence type="ECO:0000313" key="2">
    <source>
        <dbReference type="EMBL" id="PWO00147.1"/>
    </source>
</evidence>
<name>A0A316ZFY3_9BASI</name>
<dbReference type="EMBL" id="KZ819286">
    <property type="protein sequence ID" value="PWO00147.1"/>
    <property type="molecule type" value="Genomic_DNA"/>
</dbReference>
<evidence type="ECO:0000313" key="3">
    <source>
        <dbReference type="Proteomes" id="UP000245946"/>
    </source>
</evidence>
<evidence type="ECO:0000256" key="1">
    <source>
        <dbReference type="SAM" id="MobiDB-lite"/>
    </source>
</evidence>
<protein>
    <submittedName>
        <fullName evidence="2">Uncharacterized protein</fullName>
    </submittedName>
</protein>
<organism evidence="2 3">
    <name type="scientific">Tilletiopsis washingtonensis</name>
    <dbReference type="NCBI Taxonomy" id="58919"/>
    <lineage>
        <taxon>Eukaryota</taxon>
        <taxon>Fungi</taxon>
        <taxon>Dikarya</taxon>
        <taxon>Basidiomycota</taxon>
        <taxon>Ustilaginomycotina</taxon>
        <taxon>Exobasidiomycetes</taxon>
        <taxon>Entylomatales</taxon>
        <taxon>Entylomatales incertae sedis</taxon>
        <taxon>Tilletiopsis</taxon>
    </lineage>
</organism>